<dbReference type="InterPro" id="IPR050490">
    <property type="entry name" value="Bact_solute-bd_prot1"/>
</dbReference>
<feature type="signal peptide" evidence="1">
    <location>
        <begin position="1"/>
        <end position="21"/>
    </location>
</feature>
<name>A0A5C4T573_9BACL</name>
<protein>
    <submittedName>
        <fullName evidence="2">Extracellular solute-binding protein</fullName>
    </submittedName>
</protein>
<dbReference type="OrthoDB" id="9782846at2"/>
<dbReference type="Pfam" id="PF01547">
    <property type="entry name" value="SBP_bac_1"/>
    <property type="match status" value="1"/>
</dbReference>
<dbReference type="PROSITE" id="PS51257">
    <property type="entry name" value="PROKAR_LIPOPROTEIN"/>
    <property type="match status" value="1"/>
</dbReference>
<dbReference type="AlphaFoldDB" id="A0A5C4T573"/>
<evidence type="ECO:0000313" key="3">
    <source>
        <dbReference type="Proteomes" id="UP000307943"/>
    </source>
</evidence>
<dbReference type="PANTHER" id="PTHR43649">
    <property type="entry name" value="ARABINOSE-BINDING PROTEIN-RELATED"/>
    <property type="match status" value="1"/>
</dbReference>
<organism evidence="2 3">
    <name type="scientific">Paenibacillus hemerocallicola</name>
    <dbReference type="NCBI Taxonomy" id="1172614"/>
    <lineage>
        <taxon>Bacteria</taxon>
        <taxon>Bacillati</taxon>
        <taxon>Bacillota</taxon>
        <taxon>Bacilli</taxon>
        <taxon>Bacillales</taxon>
        <taxon>Paenibacillaceae</taxon>
        <taxon>Paenibacillus</taxon>
    </lineage>
</organism>
<proteinExistence type="predicted"/>
<feature type="chain" id="PRO_5022937290" evidence="1">
    <location>
        <begin position="22"/>
        <end position="437"/>
    </location>
</feature>
<keyword evidence="3" id="KW-1185">Reference proteome</keyword>
<gene>
    <name evidence="2" type="ORF">FE784_21650</name>
</gene>
<comment type="caution">
    <text evidence="2">The sequence shown here is derived from an EMBL/GenBank/DDBJ whole genome shotgun (WGS) entry which is preliminary data.</text>
</comment>
<dbReference type="EMBL" id="VDCQ01000032">
    <property type="protein sequence ID" value="TNJ64224.1"/>
    <property type="molecule type" value="Genomic_DNA"/>
</dbReference>
<dbReference type="PANTHER" id="PTHR43649:SF12">
    <property type="entry name" value="DIACETYLCHITOBIOSE BINDING PROTEIN DASA"/>
    <property type="match status" value="1"/>
</dbReference>
<dbReference type="SUPFAM" id="SSF53850">
    <property type="entry name" value="Periplasmic binding protein-like II"/>
    <property type="match status" value="1"/>
</dbReference>
<evidence type="ECO:0000313" key="2">
    <source>
        <dbReference type="EMBL" id="TNJ64224.1"/>
    </source>
</evidence>
<evidence type="ECO:0000256" key="1">
    <source>
        <dbReference type="SAM" id="SignalP"/>
    </source>
</evidence>
<accession>A0A5C4T573</accession>
<dbReference type="InterPro" id="IPR006059">
    <property type="entry name" value="SBP"/>
</dbReference>
<keyword evidence="1" id="KW-0732">Signal</keyword>
<reference evidence="2 3" key="1">
    <citation type="submission" date="2019-05" db="EMBL/GenBank/DDBJ databases">
        <title>We sequenced the genome of Paenibacillus hemerocallicola KCTC 33185 for further insight into its adaptation and study the phylogeny of Paenibacillus.</title>
        <authorList>
            <person name="Narsing Rao M.P."/>
        </authorList>
    </citation>
    <scope>NUCLEOTIDE SEQUENCE [LARGE SCALE GENOMIC DNA]</scope>
    <source>
        <strain evidence="2 3">KCTC 33185</strain>
    </source>
</reference>
<dbReference type="Proteomes" id="UP000307943">
    <property type="component" value="Unassembled WGS sequence"/>
</dbReference>
<dbReference type="RefSeq" id="WP_139604324.1">
    <property type="nucleotide sequence ID" value="NZ_VDCQ01000032.1"/>
</dbReference>
<sequence>MNILRSCAMLALLATGGAILAACGSGGGSGDLGAAKETTEKPIELVFHAGQSNWTEDMFWALYGNPIKKKFPHITPKFIQVSGSKITLGDLIAAGDQIDLMLVTTSGTADNILKYGLEYDISGLIKESKFDLNRFDPSIVNMQRDIAKGGMYGLPVFVQIPFMLYNRDLFDKFAVGYPKMGMTWDETYDLAVKMSRTEGGKKYYGLGTNMTFHFKTSQIPLSLVDPATNKARSDDKTKRVFDNFVRFFKIPSYEANAAMSKGGELENMFFKDQTLAMYPHFTNVSRRLPDNLNWDAVSLPYYSDAKGVAPAADPYFLYIMGNSKYKKQAFEVSAYLTTVESQIELAKEGFTPVIKDKAVQDAFGKNNKNYAGKNVSAFFPEKLAPAPSYSRFYTLADSSLLNAFSSVVLGAKDMNTALRDYEQEANKKIEEQMAMSK</sequence>
<dbReference type="Gene3D" id="3.40.190.10">
    <property type="entry name" value="Periplasmic binding protein-like II"/>
    <property type="match status" value="1"/>
</dbReference>